<evidence type="ECO:0000256" key="1">
    <source>
        <dbReference type="SAM" id="MobiDB-lite"/>
    </source>
</evidence>
<reference evidence="2" key="1">
    <citation type="journal article" date="2020" name="Stud. Mycol.">
        <title>101 Dothideomycetes genomes: a test case for predicting lifestyles and emergence of pathogens.</title>
        <authorList>
            <person name="Haridas S."/>
            <person name="Albert R."/>
            <person name="Binder M."/>
            <person name="Bloem J."/>
            <person name="Labutti K."/>
            <person name="Salamov A."/>
            <person name="Andreopoulos B."/>
            <person name="Baker S."/>
            <person name="Barry K."/>
            <person name="Bills G."/>
            <person name="Bluhm B."/>
            <person name="Cannon C."/>
            <person name="Castanera R."/>
            <person name="Culley D."/>
            <person name="Daum C."/>
            <person name="Ezra D."/>
            <person name="Gonzalez J."/>
            <person name="Henrissat B."/>
            <person name="Kuo A."/>
            <person name="Liang C."/>
            <person name="Lipzen A."/>
            <person name="Lutzoni F."/>
            <person name="Magnuson J."/>
            <person name="Mondo S."/>
            <person name="Nolan M."/>
            <person name="Ohm R."/>
            <person name="Pangilinan J."/>
            <person name="Park H.-J."/>
            <person name="Ramirez L."/>
            <person name="Alfaro M."/>
            <person name="Sun H."/>
            <person name="Tritt A."/>
            <person name="Yoshinaga Y."/>
            <person name="Zwiers L.-H."/>
            <person name="Turgeon B."/>
            <person name="Goodwin S."/>
            <person name="Spatafora J."/>
            <person name="Crous P."/>
            <person name="Grigoriev I."/>
        </authorList>
    </citation>
    <scope>NUCLEOTIDE SEQUENCE</scope>
    <source>
        <strain evidence="2">CBS 207.26</strain>
    </source>
</reference>
<evidence type="ECO:0000313" key="3">
    <source>
        <dbReference type="Proteomes" id="UP000800200"/>
    </source>
</evidence>
<feature type="region of interest" description="Disordered" evidence="1">
    <location>
        <begin position="195"/>
        <end position="216"/>
    </location>
</feature>
<evidence type="ECO:0000313" key="2">
    <source>
        <dbReference type="EMBL" id="KAF2187708.1"/>
    </source>
</evidence>
<feature type="region of interest" description="Disordered" evidence="1">
    <location>
        <begin position="130"/>
        <end position="162"/>
    </location>
</feature>
<protein>
    <submittedName>
        <fullName evidence="2">Uncharacterized protein</fullName>
    </submittedName>
</protein>
<dbReference type="OrthoDB" id="10056939at2759"/>
<dbReference type="AlphaFoldDB" id="A0A6A6EB03"/>
<sequence>MQYTIYPAGTRTNLEAVCCYCNDTLAKGAGKVKGSVLKEHINQHNFRNCNQRLYFSGQRYRQHLQDSHKINNDGTLFAGWTLLLKSSKREKPAVFVQVDAAIAMRRAHTEPGAATAVKSAVKKAKSIPQMPKANFMDLSETPSKPPPKKLHRKASSQTLPEKPVKEVRASGLFFSRAATIDLVYGASASPSPQFALNNSLSPKDKPHQHKPGFPVSSLPVDAVNACPRFYRRRLDASTRNRLYVRNQEEQPLSKNSQRLFRKVPGSIFGGLVLHSSLVGATPARMTNSVDIYSLH</sequence>
<organism evidence="2 3">
    <name type="scientific">Zopfia rhizophila CBS 207.26</name>
    <dbReference type="NCBI Taxonomy" id="1314779"/>
    <lineage>
        <taxon>Eukaryota</taxon>
        <taxon>Fungi</taxon>
        <taxon>Dikarya</taxon>
        <taxon>Ascomycota</taxon>
        <taxon>Pezizomycotina</taxon>
        <taxon>Dothideomycetes</taxon>
        <taxon>Dothideomycetes incertae sedis</taxon>
        <taxon>Zopfiaceae</taxon>
        <taxon>Zopfia</taxon>
    </lineage>
</organism>
<proteinExistence type="predicted"/>
<keyword evidence="3" id="KW-1185">Reference proteome</keyword>
<accession>A0A6A6EB03</accession>
<gene>
    <name evidence="2" type="ORF">K469DRAFT_704640</name>
</gene>
<dbReference type="Proteomes" id="UP000800200">
    <property type="component" value="Unassembled WGS sequence"/>
</dbReference>
<name>A0A6A6EB03_9PEZI</name>
<dbReference type="EMBL" id="ML994626">
    <property type="protein sequence ID" value="KAF2187708.1"/>
    <property type="molecule type" value="Genomic_DNA"/>
</dbReference>